<organism evidence="3 4">
    <name type="scientific">Rhizobium altiplani</name>
    <dbReference type="NCBI Taxonomy" id="1864509"/>
    <lineage>
        <taxon>Bacteria</taxon>
        <taxon>Pseudomonadati</taxon>
        <taxon>Pseudomonadota</taxon>
        <taxon>Alphaproteobacteria</taxon>
        <taxon>Hyphomicrobiales</taxon>
        <taxon>Rhizobiaceae</taxon>
        <taxon>Rhizobium/Agrobacterium group</taxon>
        <taxon>Rhizobium</taxon>
    </lineage>
</organism>
<dbReference type="RefSeq" id="WP_062373746.1">
    <property type="nucleotide sequence ID" value="NZ_LNCD01000123.1"/>
</dbReference>
<evidence type="ECO:0000256" key="2">
    <source>
        <dbReference type="SAM" id="Phobius"/>
    </source>
</evidence>
<name>A0A109J836_9HYPH</name>
<accession>A0A109J836</accession>
<feature type="region of interest" description="Disordered" evidence="1">
    <location>
        <begin position="124"/>
        <end position="163"/>
    </location>
</feature>
<feature type="transmembrane region" description="Helical" evidence="2">
    <location>
        <begin position="77"/>
        <end position="102"/>
    </location>
</feature>
<gene>
    <name evidence="3" type="ORF">AS026_16770</name>
</gene>
<dbReference type="GO" id="GO:0016020">
    <property type="term" value="C:membrane"/>
    <property type="evidence" value="ECO:0007669"/>
    <property type="project" value="InterPro"/>
</dbReference>
<dbReference type="PANTHER" id="PTHR35335:SF1">
    <property type="entry name" value="UPF0716 PROTEIN FXSA"/>
    <property type="match status" value="1"/>
</dbReference>
<keyword evidence="4" id="KW-1185">Reference proteome</keyword>
<feature type="compositionally biased region" description="Basic and acidic residues" evidence="1">
    <location>
        <begin position="130"/>
        <end position="150"/>
    </location>
</feature>
<evidence type="ECO:0000256" key="1">
    <source>
        <dbReference type="SAM" id="MobiDB-lite"/>
    </source>
</evidence>
<proteinExistence type="predicted"/>
<keyword evidence="2" id="KW-1133">Transmembrane helix</keyword>
<keyword evidence="2" id="KW-0812">Transmembrane</keyword>
<dbReference type="InterPro" id="IPR007313">
    <property type="entry name" value="FxsA"/>
</dbReference>
<dbReference type="Pfam" id="PF04186">
    <property type="entry name" value="FxsA"/>
    <property type="match status" value="1"/>
</dbReference>
<dbReference type="OrthoDB" id="9792788at2"/>
<dbReference type="PANTHER" id="PTHR35335">
    <property type="entry name" value="UPF0716 PROTEIN FXSA"/>
    <property type="match status" value="1"/>
</dbReference>
<comment type="caution">
    <text evidence="3">The sequence shown here is derived from an EMBL/GenBank/DDBJ whole genome shotgun (WGS) entry which is preliminary data.</text>
</comment>
<keyword evidence="2" id="KW-0472">Membrane</keyword>
<dbReference type="Proteomes" id="UP000068164">
    <property type="component" value="Unassembled WGS sequence"/>
</dbReference>
<dbReference type="EMBL" id="LNCD01000123">
    <property type="protein sequence ID" value="KWV44039.1"/>
    <property type="molecule type" value="Genomic_DNA"/>
</dbReference>
<evidence type="ECO:0000313" key="4">
    <source>
        <dbReference type="Proteomes" id="UP000068164"/>
    </source>
</evidence>
<dbReference type="NCBIfam" id="NF008528">
    <property type="entry name" value="PRK11463.1-2"/>
    <property type="match status" value="1"/>
</dbReference>
<reference evidence="3 4" key="1">
    <citation type="submission" date="2015-11" db="EMBL/GenBank/DDBJ databases">
        <title>Draft Genome Sequence of the Strain BR 10423 (Rhizobium sp.) isolated from nodules of Mimosa pudica.</title>
        <authorList>
            <person name="Barauna A.C."/>
            <person name="Zilli J.E."/>
            <person name="Simoes-Araujo J.L."/>
            <person name="Reis V.M."/>
            <person name="James E.K."/>
            <person name="Reis F.B.Jr."/>
            <person name="Rouws L.F."/>
            <person name="Passos S.R."/>
            <person name="Gois S.R."/>
        </authorList>
    </citation>
    <scope>NUCLEOTIDE SEQUENCE [LARGE SCALE GENOMIC DNA]</scope>
    <source>
        <strain evidence="3 4">BR10423</strain>
    </source>
</reference>
<protein>
    <submittedName>
        <fullName evidence="3">Exclusion suppressor FxsA</fullName>
    </submittedName>
</protein>
<sequence>MPLKILPGFLLLLPLAEIAGFVLVGKAIGLWPTLALVILSFMVGMALLRRQGIGILRRMSAEGRNGMVPGRELLRPAMFVIASLLLMIPGFITDIVALLIFIPAVRDLAWQYVSRRFVVVGSTSGFDTSNRPKDSKIVDLDDEDYRREPNDNSPWSGKHIGKE</sequence>
<dbReference type="AlphaFoldDB" id="A0A109J836"/>
<evidence type="ECO:0000313" key="3">
    <source>
        <dbReference type="EMBL" id="KWV44039.1"/>
    </source>
</evidence>
<feature type="transmembrane region" description="Helical" evidence="2">
    <location>
        <begin position="28"/>
        <end position="48"/>
    </location>
</feature>